<dbReference type="SUPFAM" id="SSF48371">
    <property type="entry name" value="ARM repeat"/>
    <property type="match status" value="2"/>
</dbReference>
<dbReference type="InterPro" id="IPR021133">
    <property type="entry name" value="HEAT_type_2"/>
</dbReference>
<comment type="subcellular location">
    <subcellularLocation>
        <location evidence="2">Cytoplasm</location>
        <location evidence="2">Cytoskeleton</location>
        <location evidence="2">Microtubule organizing center</location>
        <location evidence="2">Centrosome</location>
    </subcellularLocation>
    <subcellularLocation>
        <location evidence="1">Cytoplasm</location>
        <location evidence="1">Cytoskeleton</location>
        <location evidence="1">Spindle</location>
    </subcellularLocation>
</comment>
<feature type="compositionally biased region" description="Polar residues" evidence="13">
    <location>
        <begin position="1474"/>
        <end position="1494"/>
    </location>
</feature>
<dbReference type="GO" id="GO:0051010">
    <property type="term" value="F:microtubule plus-end binding"/>
    <property type="evidence" value="ECO:0007669"/>
    <property type="project" value="InterPro"/>
</dbReference>
<dbReference type="PANTHER" id="PTHR12609">
    <property type="entry name" value="MICROTUBULE ASSOCIATED PROTEIN XMAP215"/>
    <property type="match status" value="1"/>
</dbReference>
<dbReference type="Pfam" id="PF21040">
    <property type="entry name" value="CEP104-like_TOG"/>
    <property type="match status" value="1"/>
</dbReference>
<dbReference type="GO" id="GO:0044732">
    <property type="term" value="C:mitotic spindle pole body"/>
    <property type="evidence" value="ECO:0007669"/>
    <property type="project" value="UniProtKB-ARBA"/>
</dbReference>
<evidence type="ECO:0000256" key="10">
    <source>
        <dbReference type="ARBA" id="ARBA00023306"/>
    </source>
</evidence>
<feature type="region of interest" description="Disordered" evidence="13">
    <location>
        <begin position="1149"/>
        <end position="1169"/>
    </location>
</feature>
<dbReference type="EMBL" id="QEAM01000028">
    <property type="protein sequence ID" value="TPX49741.1"/>
    <property type="molecule type" value="Genomic_DNA"/>
</dbReference>
<feature type="domain" description="TOG" evidence="14">
    <location>
        <begin position="853"/>
        <end position="1085"/>
    </location>
</feature>
<feature type="compositionally biased region" description="Polar residues" evidence="13">
    <location>
        <begin position="1154"/>
        <end position="1164"/>
    </location>
</feature>
<keyword evidence="9" id="KW-0206">Cytoskeleton</keyword>
<evidence type="ECO:0000256" key="11">
    <source>
        <dbReference type="ARBA" id="ARBA00025722"/>
    </source>
</evidence>
<dbReference type="GO" id="GO:0051301">
    <property type="term" value="P:cell division"/>
    <property type="evidence" value="ECO:0007669"/>
    <property type="project" value="UniProtKB-KW"/>
</dbReference>
<comment type="similarity">
    <text evidence="3">Belongs to the CLASP family.</text>
</comment>
<feature type="region of interest" description="Disordered" evidence="13">
    <location>
        <begin position="1079"/>
        <end position="1133"/>
    </location>
</feature>
<gene>
    <name evidence="15" type="ORF">SeLEV6574_g01287</name>
</gene>
<feature type="compositionally biased region" description="Low complexity" evidence="13">
    <location>
        <begin position="1531"/>
        <end position="1548"/>
    </location>
</feature>
<dbReference type="Proteomes" id="UP000320475">
    <property type="component" value="Unassembled WGS sequence"/>
</dbReference>
<keyword evidence="4" id="KW-0963">Cytoplasm</keyword>
<reference evidence="15 16" key="1">
    <citation type="journal article" date="2019" name="Sci. Rep.">
        <title>Comparative genomics of chytrid fungi reveal insights into the obligate biotrophic and pathogenic lifestyle of Synchytrium endobioticum.</title>
        <authorList>
            <person name="van de Vossenberg B.T.L.H."/>
            <person name="Warris S."/>
            <person name="Nguyen H.D.T."/>
            <person name="van Gent-Pelzer M.P.E."/>
            <person name="Joly D.L."/>
            <person name="van de Geest H.C."/>
            <person name="Bonants P.J.M."/>
            <person name="Smith D.S."/>
            <person name="Levesque C.A."/>
            <person name="van der Lee T.A.J."/>
        </authorList>
    </citation>
    <scope>NUCLEOTIDE SEQUENCE [LARGE SCALE GENOMIC DNA]</scope>
    <source>
        <strain evidence="15 16">LEV6574</strain>
    </source>
</reference>
<feature type="domain" description="TOG" evidence="14">
    <location>
        <begin position="597"/>
        <end position="830"/>
    </location>
</feature>
<feature type="domain" description="TOG" evidence="14">
    <location>
        <begin position="1203"/>
        <end position="1453"/>
    </location>
</feature>
<dbReference type="VEuPathDB" id="FungiDB:SeMB42_g00373"/>
<keyword evidence="7" id="KW-0677">Repeat</keyword>
<feature type="compositionally biased region" description="Low complexity" evidence="13">
    <location>
        <begin position="1097"/>
        <end position="1106"/>
    </location>
</feature>
<keyword evidence="6" id="KW-0493">Microtubule</keyword>
<dbReference type="InterPro" id="IPR011989">
    <property type="entry name" value="ARM-like"/>
</dbReference>
<evidence type="ECO:0000256" key="13">
    <source>
        <dbReference type="SAM" id="MobiDB-lite"/>
    </source>
</evidence>
<feature type="domain" description="TOG" evidence="14">
    <location>
        <begin position="264"/>
        <end position="501"/>
    </location>
</feature>
<dbReference type="GO" id="GO:0099070">
    <property type="term" value="C:static microtubule bundle"/>
    <property type="evidence" value="ECO:0007669"/>
    <property type="project" value="UniProtKB-ARBA"/>
</dbReference>
<dbReference type="InterPro" id="IPR048491">
    <property type="entry name" value="XMAP215_CLASP_TOG"/>
</dbReference>
<protein>
    <recommendedName>
        <fullName evidence="14">TOG domain-containing protein</fullName>
    </recommendedName>
</protein>
<dbReference type="GO" id="GO:0005881">
    <property type="term" value="C:cytoplasmic microtubule"/>
    <property type="evidence" value="ECO:0007669"/>
    <property type="project" value="UniProtKB-ARBA"/>
</dbReference>
<dbReference type="PROSITE" id="PS50077">
    <property type="entry name" value="HEAT_REPEAT"/>
    <property type="match status" value="1"/>
</dbReference>
<dbReference type="GO" id="GO:1990571">
    <property type="term" value="P:meiotic centromere clustering"/>
    <property type="evidence" value="ECO:0007669"/>
    <property type="project" value="UniProtKB-ARBA"/>
</dbReference>
<dbReference type="Gene3D" id="1.25.10.10">
    <property type="entry name" value="Leucine-rich Repeat Variant"/>
    <property type="match status" value="5"/>
</dbReference>
<dbReference type="FunFam" id="1.25.10.10:FF:000050">
    <property type="entry name" value="Cytoskeleton-associated protein 5 isoform X1"/>
    <property type="match status" value="1"/>
</dbReference>
<keyword evidence="5" id="KW-0132">Cell division</keyword>
<dbReference type="InterPro" id="IPR016024">
    <property type="entry name" value="ARM-type_fold"/>
</dbReference>
<dbReference type="InterPro" id="IPR034085">
    <property type="entry name" value="TOG"/>
</dbReference>
<feature type="repeat" description="HEAT" evidence="12">
    <location>
        <begin position="1387"/>
        <end position="1424"/>
    </location>
</feature>
<sequence length="1905" mass="207279">MMSGDPDADNFNGVPLPEKLVHKSWKARVEGYEELQRLFKTLDPDAETEYRKYTDVIKRIPVDSNQVAQETGLAPLCTFLKYAPLNVAQKTRSLVLPNIVDKCLASSRTLSRTRALETVMLYIELELADAVVEDLIAGLDHKTPKNIASCVNALKEAVRLYGIKVVNPKPIIKQIGRTLDHKDKAVRAEGFGLVVELKRWLGPALDSALSDLKSAQLKEINDLLEKVPVERPVAERQIRSQQGVLGGAVSPDEISASTEPDPMDFMDAVNVLGHLPPNFYNNVAAPKWKDKKDALESLCKMVDGKKLDDGRYHELIGVIAKRISDTNIYVAIEAAKCIQHIARGLKSNFSQYRNMVVSPLIDRLKEKKSAVIEALRGALDGVSVSTGISENLDDLLEGCSNKNPQVKEECLAWLVRLLKNATKAPSKAEVKSIAELAVKNLDDSVPEIRSVSAEVLGTLMKCVGERAMAMYMERVTDKLKADKIRESCAKAEISLIGGSRTSGSTISGELANSKRPGVPAAIARAPGSASKPLINAEKTNNISKSSKSGQSLAVSNSAANLAGEKKKRSASAGGLVSSAPTKKQAKEKEEEIVLIFKYTDESAESYMVEKLGQTVVDQLADANWKIRLEGSVAVWHLVEQTPVAQLECEALVRLLSKMPGWKENNFQVMSNMVRTIAALAKDNPNFDRATASLTVAGLVEKLGDAKVKKLAGDALTVIAASTSLSFVFGEAYETLKVQKSPKVLQDALSWMQHSFLDFGIGGLNVRKLVDFIKAALGNTNAQVRTAAVALLGTLRVFTGPDLRSLLSDLSPALLTTIDAEFEKSAAAAPPRPTLTSAEQAQSSVASGAGAMEDLIPRTDISSQISSELIAEINNANWKVRQEGLEKVVQIIESANKKIKPNVGELMSALKARLSDSNKNLTIKALEIIAMIASAMGKPFDRYARLSGTTIASCTADNKAQVRSAATNTLDVIYNACKLETIVPSLGQSLMADQPLLRKDLLKWLADHLELSKDAPPDVQSLVHPILLCLQDRNADVRKLAQIVVVYVAHGVGYSPIAEKAQDLFNGAALQSIMPLLEPLRNNSNKSQQPVGGPAGPGTPTKPMAAPSKRSAIPAPSKEPVSKSKKPSSAVGLAPSSSISSIATVSSTSANTVSRLGTASSTSLPTLAEPPLLTGDIRAKEHRALADRGVTKWTFDSPRKELIDFLAEQCQSHFSPTLHSWLFSTDHYKEKDFGMGLSALDDGIGQAAKFELDPKELRERYVSSADLILKYLTIRFFDTNTTTLLKCLDLLEHLVALLDEHGYYLTEYEAAIFLPFFINKVGDPKEAMRQRIRNVMRQLCRIYPASKMFTYVLKGLDSKNVRVRTECLEELGALIQRNGMNVCNAGKVLPLIAAQIADRDANVRNAALCTITQCYSLIGEAVFKHIGRIPDKDRSLLDEKIKRMPTDSTRTRPAEVPTIPSASSESNSREALVSARSSAITQGGSNHEVQPSDTAVASPKGNIKREFSLDLDKLQLPTLSANSSNSNGIKPATATTSTLSRSSTLSSSTEAVGDYRASPRLSLDLLITQITTGDPVQKVDALKHVEKLLTRLSDDVSEYVDELVSAITLQIRIVLTAGDPNMSRLCKQLMNVLVQIFSYPTLAKKLSQNNLKTCVKELLRRLVDPTLPTSEQGAGLAKVLNVVIVRIIDNCDKNDTFSALLKIMNEASTTLTEMKDADEIQAVSKLLELDMKCLWKMTKQTATMLANHTLVVNRLLRDVDDFLTVTPPSEWRKRASADSSADMPLRTVKTILHELVTHTGHSISDHFDMIKDAKSSYAYSYVNRMVDTQKRTSTPDGGHTYIEKRTSTADGGIPSSSSTRSLISDSNEVVVNRMLATATNASSRMAVKELKESLAKVRANIPNAPL</sequence>
<evidence type="ECO:0000256" key="9">
    <source>
        <dbReference type="ARBA" id="ARBA00023212"/>
    </source>
</evidence>
<dbReference type="GO" id="GO:1990498">
    <property type="term" value="C:mitotic spindle microtubule"/>
    <property type="evidence" value="ECO:0007669"/>
    <property type="project" value="UniProtKB-ARBA"/>
</dbReference>
<dbReference type="Pfam" id="PF21041">
    <property type="entry name" value="XMAP215_CLASP_TOG"/>
    <property type="match status" value="3"/>
</dbReference>
<dbReference type="FunFam" id="1.25.10.10:FF:000063">
    <property type="entry name" value="Putative cytoskeleton-associated protein 5"/>
    <property type="match status" value="1"/>
</dbReference>
<keyword evidence="10" id="KW-0131">Cell cycle</keyword>
<dbReference type="GO" id="GO:0046785">
    <property type="term" value="P:microtubule polymerization"/>
    <property type="evidence" value="ECO:0007669"/>
    <property type="project" value="InterPro"/>
</dbReference>
<feature type="compositionally biased region" description="Basic and acidic residues" evidence="13">
    <location>
        <begin position="1436"/>
        <end position="1452"/>
    </location>
</feature>
<evidence type="ECO:0000256" key="8">
    <source>
        <dbReference type="ARBA" id="ARBA00022776"/>
    </source>
</evidence>
<feature type="domain" description="TOG" evidence="14">
    <location>
        <begin position="2"/>
        <end position="233"/>
    </location>
</feature>
<accession>A0A507DEA2</accession>
<keyword evidence="8" id="KW-0498">Mitosis</keyword>
<comment type="similarity">
    <text evidence="11">Belongs to the TOG/XMAP215 family.</text>
</comment>
<feature type="region of interest" description="Disordered" evidence="13">
    <location>
        <begin position="1519"/>
        <end position="1550"/>
    </location>
</feature>
<evidence type="ECO:0000256" key="2">
    <source>
        <dbReference type="ARBA" id="ARBA00004300"/>
    </source>
</evidence>
<dbReference type="Pfam" id="PF12348">
    <property type="entry name" value="CLASP_N"/>
    <property type="match status" value="1"/>
</dbReference>
<feature type="region of interest" description="Disordered" evidence="13">
    <location>
        <begin position="1436"/>
        <end position="1499"/>
    </location>
</feature>
<evidence type="ECO:0000256" key="1">
    <source>
        <dbReference type="ARBA" id="ARBA00004186"/>
    </source>
</evidence>
<evidence type="ECO:0000313" key="16">
    <source>
        <dbReference type="Proteomes" id="UP000320475"/>
    </source>
</evidence>
<dbReference type="FunFam" id="1.25.10.10:FF:000019">
    <property type="entry name" value="Cytoskeleton-associated protein 5"/>
    <property type="match status" value="1"/>
</dbReference>
<dbReference type="InterPro" id="IPR024395">
    <property type="entry name" value="CLASP_N_dom"/>
</dbReference>
<dbReference type="OrthoDB" id="205662at2759"/>
<dbReference type="InterPro" id="IPR045110">
    <property type="entry name" value="XMAP215"/>
</dbReference>
<dbReference type="GO" id="GO:0030951">
    <property type="term" value="P:establishment or maintenance of microtubule cytoskeleton polarity"/>
    <property type="evidence" value="ECO:0007669"/>
    <property type="project" value="InterPro"/>
</dbReference>
<evidence type="ECO:0000259" key="14">
    <source>
        <dbReference type="SMART" id="SM01349"/>
    </source>
</evidence>
<evidence type="ECO:0000256" key="12">
    <source>
        <dbReference type="PROSITE-ProRule" id="PRU00103"/>
    </source>
</evidence>
<evidence type="ECO:0000256" key="3">
    <source>
        <dbReference type="ARBA" id="ARBA00009549"/>
    </source>
</evidence>
<feature type="region of interest" description="Disordered" evidence="13">
    <location>
        <begin position="1829"/>
        <end position="1860"/>
    </location>
</feature>
<name>A0A507DEA2_9FUNG</name>
<dbReference type="GO" id="GO:0061863">
    <property type="term" value="F:microtubule plus end polymerase"/>
    <property type="evidence" value="ECO:0007669"/>
    <property type="project" value="InterPro"/>
</dbReference>
<comment type="caution">
    <text evidence="15">The sequence shown here is derived from an EMBL/GenBank/DDBJ whole genome shotgun (WGS) entry which is preliminary data.</text>
</comment>
<dbReference type="SMART" id="SM01349">
    <property type="entry name" value="TOG"/>
    <property type="match status" value="5"/>
</dbReference>
<evidence type="ECO:0000256" key="7">
    <source>
        <dbReference type="ARBA" id="ARBA00022737"/>
    </source>
</evidence>
<dbReference type="GO" id="GO:0000022">
    <property type="term" value="P:mitotic spindle elongation"/>
    <property type="evidence" value="ECO:0007669"/>
    <property type="project" value="UniProtKB-ARBA"/>
</dbReference>
<dbReference type="GO" id="GO:0051315">
    <property type="term" value="P:attachment of mitotic spindle microtubules to kinetochore"/>
    <property type="evidence" value="ECO:0007669"/>
    <property type="project" value="UniProtKB-ARBA"/>
</dbReference>
<evidence type="ECO:0000313" key="15">
    <source>
        <dbReference type="EMBL" id="TPX49741.1"/>
    </source>
</evidence>
<evidence type="ECO:0000256" key="4">
    <source>
        <dbReference type="ARBA" id="ARBA00022490"/>
    </source>
</evidence>
<proteinExistence type="inferred from homology"/>
<evidence type="ECO:0000256" key="6">
    <source>
        <dbReference type="ARBA" id="ARBA00022701"/>
    </source>
</evidence>
<evidence type="ECO:0000256" key="5">
    <source>
        <dbReference type="ARBA" id="ARBA00022618"/>
    </source>
</evidence>
<organism evidence="15 16">
    <name type="scientific">Synchytrium endobioticum</name>
    <dbReference type="NCBI Taxonomy" id="286115"/>
    <lineage>
        <taxon>Eukaryota</taxon>
        <taxon>Fungi</taxon>
        <taxon>Fungi incertae sedis</taxon>
        <taxon>Chytridiomycota</taxon>
        <taxon>Chytridiomycota incertae sedis</taxon>
        <taxon>Chytridiomycetes</taxon>
        <taxon>Synchytriales</taxon>
        <taxon>Synchytriaceae</taxon>
        <taxon>Synchytrium</taxon>
    </lineage>
</organism>